<dbReference type="GeneID" id="5716078"/>
<dbReference type="GO" id="GO:0106074">
    <property type="term" value="P:aminoacyl-tRNA metabolism involved in translational fidelity"/>
    <property type="evidence" value="ECO:0000318"/>
    <property type="project" value="GO_Central"/>
</dbReference>
<name>A0A2K3DAS7_CHLRE</name>
<keyword evidence="5" id="KW-1185">Reference proteome</keyword>
<dbReference type="GO" id="GO:0008408">
    <property type="term" value="F:3'-5' exonuclease activity"/>
    <property type="evidence" value="ECO:0007669"/>
    <property type="project" value="InterPro"/>
</dbReference>
<proteinExistence type="predicted"/>
<dbReference type="RefSeq" id="XP_042920256.1">
    <property type="nucleotide sequence ID" value="XM_043066859.1"/>
</dbReference>
<evidence type="ECO:0000259" key="2">
    <source>
        <dbReference type="Pfam" id="PF01612"/>
    </source>
</evidence>
<dbReference type="EMBL" id="CM008971">
    <property type="protein sequence ID" value="PNW77630.1"/>
    <property type="molecule type" value="Genomic_DNA"/>
</dbReference>
<accession>A0A2K3DAS7</accession>
<dbReference type="Gene3D" id="3.30.420.10">
    <property type="entry name" value="Ribonuclease H-like superfamily/Ribonuclease H"/>
    <property type="match status" value="1"/>
</dbReference>
<dbReference type="OrthoDB" id="10261556at2759"/>
<sequence>MPTDSPLSSSGKLGPPTITPTTGTTGSFASVDDSGPATQRQTSASLIAYIRDHGLAATVLPEVDPAALPPGSAIVKSIVLMAGDAPLVAVVLLQDRVDERKIADLLNLARRRVRLARPEEVLCHTGFTVGTVPPFGHAREIPTWVDLAVTRMTRLYGGGGDPDMEVEVGAAELLRYCRASVADVTVTAAAPAPAEPSEEDVMQAAGARLPLPWPRGSELVSLVCVVATRRRIAKLLQFSNVIPEQGGELDGLALADGQAVYLRRLWQDPDTGAPVEVQLIMGKTLERALGREQAQALLDQIKVGSVLAITGRVQPHLAKNPPSSAPAGAGASTGGGRQLRADVVDVVCSSVAILHKSRDHLSKALRAAKRTGLGSPASARELLELQQAAAATGATASAGSSAGLGGRDPEAEGSEEPEAGNEAVVPRSQTAPLGRSHLQGQQTARDWAERAADEQQDGRVLEPAAGRASGSDPAPDTWQMRLPPGGVQLVVTAEQVHAMQREVLGGLEVEIGLAAAAACKPWQVVAIDCEWAPFERNQPKTPVSILQVGTRDRIYIVDLLQLLRPDSPAAAADDGKRGGGRAAVSDFLSAVLCSPRVVVVGFQLQSDLDRLQESYPHLPCFQPPSVPAASSVRRSSSSPDSSSGGGNTAGAVVVPCMCVDLVTLARALRPDLLRTPQISLTRLVNMVLGKPLDKEQQRSDWAARPLSESQLAYAAADVACLVSVFDALVGSEAAHSGSANMAVLLARDLRVTLRQ</sequence>
<gene>
    <name evidence="4" type="ORF">CHLRE_10g445150v5</name>
</gene>
<feature type="domain" description="YbaK/aminoacyl-tRNA synthetase-associated" evidence="3">
    <location>
        <begin position="66"/>
        <end position="175"/>
    </location>
</feature>
<reference evidence="4 5" key="1">
    <citation type="journal article" date="2007" name="Science">
        <title>The Chlamydomonas genome reveals the evolution of key animal and plant functions.</title>
        <authorList>
            <person name="Merchant S.S."/>
            <person name="Prochnik S.E."/>
            <person name="Vallon O."/>
            <person name="Harris E.H."/>
            <person name="Karpowicz S.J."/>
            <person name="Witman G.B."/>
            <person name="Terry A."/>
            <person name="Salamov A."/>
            <person name="Fritz-Laylin L.K."/>
            <person name="Marechal-Drouard L."/>
            <person name="Marshall W.F."/>
            <person name="Qu L.H."/>
            <person name="Nelson D.R."/>
            <person name="Sanderfoot A.A."/>
            <person name="Spalding M.H."/>
            <person name="Kapitonov V.V."/>
            <person name="Ren Q."/>
            <person name="Ferris P."/>
            <person name="Lindquist E."/>
            <person name="Shapiro H."/>
            <person name="Lucas S.M."/>
            <person name="Grimwood J."/>
            <person name="Schmutz J."/>
            <person name="Cardol P."/>
            <person name="Cerutti H."/>
            <person name="Chanfreau G."/>
            <person name="Chen C.L."/>
            <person name="Cognat V."/>
            <person name="Croft M.T."/>
            <person name="Dent R."/>
            <person name="Dutcher S."/>
            <person name="Fernandez E."/>
            <person name="Fukuzawa H."/>
            <person name="Gonzalez-Ballester D."/>
            <person name="Gonzalez-Halphen D."/>
            <person name="Hallmann A."/>
            <person name="Hanikenne M."/>
            <person name="Hippler M."/>
            <person name="Inwood W."/>
            <person name="Jabbari K."/>
            <person name="Kalanon M."/>
            <person name="Kuras R."/>
            <person name="Lefebvre P.A."/>
            <person name="Lemaire S.D."/>
            <person name="Lobanov A.V."/>
            <person name="Lohr M."/>
            <person name="Manuell A."/>
            <person name="Meier I."/>
            <person name="Mets L."/>
            <person name="Mittag M."/>
            <person name="Mittelmeier T."/>
            <person name="Moroney J.V."/>
            <person name="Moseley J."/>
            <person name="Napoli C."/>
            <person name="Nedelcu A.M."/>
            <person name="Niyogi K."/>
            <person name="Novoselov S.V."/>
            <person name="Paulsen I.T."/>
            <person name="Pazour G."/>
            <person name="Purton S."/>
            <person name="Ral J.P."/>
            <person name="Riano-Pachon D.M."/>
            <person name="Riekhof W."/>
            <person name="Rymarquis L."/>
            <person name="Schroda M."/>
            <person name="Stern D."/>
            <person name="Umen J."/>
            <person name="Willows R."/>
            <person name="Wilson N."/>
            <person name="Zimmer S.L."/>
            <person name="Allmer J."/>
            <person name="Balk J."/>
            <person name="Bisova K."/>
            <person name="Chen C.J."/>
            <person name="Elias M."/>
            <person name="Gendler K."/>
            <person name="Hauser C."/>
            <person name="Lamb M.R."/>
            <person name="Ledford H."/>
            <person name="Long J.C."/>
            <person name="Minagawa J."/>
            <person name="Page M.D."/>
            <person name="Pan J."/>
            <person name="Pootakham W."/>
            <person name="Roje S."/>
            <person name="Rose A."/>
            <person name="Stahlberg E."/>
            <person name="Terauchi A.M."/>
            <person name="Yang P."/>
            <person name="Ball S."/>
            <person name="Bowler C."/>
            <person name="Dieckmann C.L."/>
            <person name="Gladyshev V.N."/>
            <person name="Green P."/>
            <person name="Jorgensen R."/>
            <person name="Mayfield S."/>
            <person name="Mueller-Roeber B."/>
            <person name="Rajamani S."/>
            <person name="Sayre R.T."/>
            <person name="Brokstein P."/>
            <person name="Dubchak I."/>
            <person name="Goodstein D."/>
            <person name="Hornick L."/>
            <person name="Huang Y.W."/>
            <person name="Jhaveri J."/>
            <person name="Luo Y."/>
            <person name="Martinez D."/>
            <person name="Ngau W.C."/>
            <person name="Otillar B."/>
            <person name="Poliakov A."/>
            <person name="Porter A."/>
            <person name="Szajkowski L."/>
            <person name="Werner G."/>
            <person name="Zhou K."/>
            <person name="Grigoriev I.V."/>
            <person name="Rokhsar D.S."/>
            <person name="Grossman A.R."/>
        </authorList>
    </citation>
    <scope>NUCLEOTIDE SEQUENCE [LARGE SCALE GENOMIC DNA]</scope>
    <source>
        <strain evidence="5">CC-503</strain>
    </source>
</reference>
<evidence type="ECO:0000256" key="1">
    <source>
        <dbReference type="SAM" id="MobiDB-lite"/>
    </source>
</evidence>
<dbReference type="InterPro" id="IPR002562">
    <property type="entry name" value="3'-5'_exonuclease_dom"/>
</dbReference>
<dbReference type="SUPFAM" id="SSF55826">
    <property type="entry name" value="YbaK/ProRS associated domain"/>
    <property type="match status" value="1"/>
</dbReference>
<dbReference type="Gramene" id="PNW77630">
    <property type="protein sequence ID" value="PNW77630"/>
    <property type="gene ID" value="CHLRE_10g445150v5"/>
</dbReference>
<dbReference type="PANTHER" id="PTHR30411:SF1">
    <property type="entry name" value="CYTOPLASMIC PROTEIN"/>
    <property type="match status" value="1"/>
</dbReference>
<dbReference type="PANTHER" id="PTHR30411">
    <property type="entry name" value="CYTOPLASMIC PROTEIN"/>
    <property type="match status" value="1"/>
</dbReference>
<dbReference type="PaxDb" id="3055-EDP05748"/>
<feature type="compositionally biased region" description="Basic and acidic residues" evidence="1">
    <location>
        <begin position="446"/>
        <end position="460"/>
    </location>
</feature>
<feature type="region of interest" description="Disordered" evidence="1">
    <location>
        <begin position="394"/>
        <end position="481"/>
    </location>
</feature>
<dbReference type="KEGG" id="cre:CHLRE_10g445150v5"/>
<evidence type="ECO:0000313" key="5">
    <source>
        <dbReference type="Proteomes" id="UP000006906"/>
    </source>
</evidence>
<dbReference type="SUPFAM" id="SSF53098">
    <property type="entry name" value="Ribonuclease H-like"/>
    <property type="match status" value="1"/>
</dbReference>
<feature type="region of interest" description="Disordered" evidence="1">
    <location>
        <begin position="1"/>
        <end position="37"/>
    </location>
</feature>
<dbReference type="Pfam" id="PF01612">
    <property type="entry name" value="DNA_pol_A_exo1"/>
    <property type="match status" value="1"/>
</dbReference>
<dbReference type="InParanoid" id="A0A2K3DAS7"/>
<evidence type="ECO:0000259" key="3">
    <source>
        <dbReference type="Pfam" id="PF04073"/>
    </source>
</evidence>
<feature type="compositionally biased region" description="Low complexity" evidence="1">
    <location>
        <begin position="1"/>
        <end position="26"/>
    </location>
</feature>
<evidence type="ECO:0008006" key="6">
    <source>
        <dbReference type="Google" id="ProtNLM"/>
    </source>
</evidence>
<dbReference type="Proteomes" id="UP000006906">
    <property type="component" value="Chromosome 10"/>
</dbReference>
<feature type="domain" description="3'-5' exonuclease" evidence="2">
    <location>
        <begin position="520"/>
        <end position="728"/>
    </location>
</feature>
<dbReference type="ExpressionAtlas" id="A0A2K3DAS7">
    <property type="expression patterns" value="baseline"/>
</dbReference>
<dbReference type="GO" id="GO:0002161">
    <property type="term" value="F:aminoacyl-tRNA deacylase activity"/>
    <property type="evidence" value="ECO:0000318"/>
    <property type="project" value="GO_Central"/>
</dbReference>
<dbReference type="Pfam" id="PF04073">
    <property type="entry name" value="tRNA_edit"/>
    <property type="match status" value="1"/>
</dbReference>
<feature type="region of interest" description="Disordered" evidence="1">
    <location>
        <begin position="626"/>
        <end position="647"/>
    </location>
</feature>
<organism evidence="4 5">
    <name type="scientific">Chlamydomonas reinhardtii</name>
    <name type="common">Chlamydomonas smithii</name>
    <dbReference type="NCBI Taxonomy" id="3055"/>
    <lineage>
        <taxon>Eukaryota</taxon>
        <taxon>Viridiplantae</taxon>
        <taxon>Chlorophyta</taxon>
        <taxon>core chlorophytes</taxon>
        <taxon>Chlorophyceae</taxon>
        <taxon>CS clade</taxon>
        <taxon>Chlamydomonadales</taxon>
        <taxon>Chlamydomonadaceae</taxon>
        <taxon>Chlamydomonas</taxon>
    </lineage>
</organism>
<dbReference type="InterPro" id="IPR036754">
    <property type="entry name" value="YbaK/aa-tRNA-synt-asso_dom_sf"/>
</dbReference>
<feature type="compositionally biased region" description="Low complexity" evidence="1">
    <location>
        <begin position="321"/>
        <end position="330"/>
    </location>
</feature>
<protein>
    <recommendedName>
        <fullName evidence="6">3'-5' exonuclease domain-containing protein</fullName>
    </recommendedName>
</protein>
<dbReference type="InterPro" id="IPR007214">
    <property type="entry name" value="YbaK/aa-tRNA-synth-assoc-dom"/>
</dbReference>
<evidence type="ECO:0000313" key="4">
    <source>
        <dbReference type="EMBL" id="PNW77630.1"/>
    </source>
</evidence>
<dbReference type="Gene3D" id="3.90.960.10">
    <property type="entry name" value="YbaK/aminoacyl-tRNA synthetase-associated domain"/>
    <property type="match status" value="1"/>
</dbReference>
<feature type="compositionally biased region" description="Low complexity" evidence="1">
    <location>
        <begin position="627"/>
        <end position="642"/>
    </location>
</feature>
<dbReference type="InterPro" id="IPR012337">
    <property type="entry name" value="RNaseH-like_sf"/>
</dbReference>
<feature type="region of interest" description="Disordered" evidence="1">
    <location>
        <begin position="315"/>
        <end position="336"/>
    </location>
</feature>
<dbReference type="InterPro" id="IPR036397">
    <property type="entry name" value="RNaseH_sf"/>
</dbReference>
<dbReference type="GO" id="GO:0003676">
    <property type="term" value="F:nucleic acid binding"/>
    <property type="evidence" value="ECO:0007669"/>
    <property type="project" value="InterPro"/>
</dbReference>
<dbReference type="STRING" id="3055.A0A2K3DAS7"/>
<dbReference type="AlphaFoldDB" id="A0A2K3DAS7"/>